<name>A0A178Z2N9_9EURO</name>
<proteinExistence type="predicted"/>
<protein>
    <submittedName>
        <fullName evidence="2">Uncharacterized protein</fullName>
    </submittedName>
</protein>
<comment type="caution">
    <text evidence="2">The sequence shown here is derived from an EMBL/GenBank/DDBJ whole genome shotgun (WGS) entry which is preliminary data.</text>
</comment>
<dbReference type="AlphaFoldDB" id="A0A178Z2N9"/>
<reference evidence="2 3" key="1">
    <citation type="submission" date="2016-04" db="EMBL/GenBank/DDBJ databases">
        <title>Draft genome of Fonsecaea erecta CBS 125763.</title>
        <authorList>
            <person name="Weiss V.A."/>
            <person name="Vicente V.A."/>
            <person name="Raittz R.T."/>
            <person name="Moreno L.F."/>
            <person name="De Souza E.M."/>
            <person name="Pedrosa F.O."/>
            <person name="Steffens M.B."/>
            <person name="Faoro H."/>
            <person name="Tadra-Sfeir M.Z."/>
            <person name="Najafzadeh M.J."/>
            <person name="Felipe M.S."/>
            <person name="Teixeira M."/>
            <person name="Sun J."/>
            <person name="Xi L."/>
            <person name="Gomes R."/>
            <person name="De Azevedo C.M."/>
            <person name="Salgado C.G."/>
            <person name="Da Silva M.B."/>
            <person name="Nascimento M.F."/>
            <person name="Queiroz-Telles F."/>
            <person name="Attili D.S."/>
            <person name="Gorbushina A."/>
        </authorList>
    </citation>
    <scope>NUCLEOTIDE SEQUENCE [LARGE SCALE GENOMIC DNA]</scope>
    <source>
        <strain evidence="2 3">CBS 125763</strain>
    </source>
</reference>
<evidence type="ECO:0000256" key="1">
    <source>
        <dbReference type="SAM" id="MobiDB-lite"/>
    </source>
</evidence>
<dbReference type="GeneID" id="30016011"/>
<dbReference type="EMBL" id="LVYI01000017">
    <property type="protein sequence ID" value="OAP53964.1"/>
    <property type="molecule type" value="Genomic_DNA"/>
</dbReference>
<accession>A0A178Z2N9</accession>
<dbReference type="Proteomes" id="UP000078343">
    <property type="component" value="Unassembled WGS sequence"/>
</dbReference>
<organism evidence="2 3">
    <name type="scientific">Fonsecaea erecta</name>
    <dbReference type="NCBI Taxonomy" id="1367422"/>
    <lineage>
        <taxon>Eukaryota</taxon>
        <taxon>Fungi</taxon>
        <taxon>Dikarya</taxon>
        <taxon>Ascomycota</taxon>
        <taxon>Pezizomycotina</taxon>
        <taxon>Eurotiomycetes</taxon>
        <taxon>Chaetothyriomycetidae</taxon>
        <taxon>Chaetothyriales</taxon>
        <taxon>Herpotrichiellaceae</taxon>
        <taxon>Fonsecaea</taxon>
    </lineage>
</organism>
<evidence type="ECO:0000313" key="2">
    <source>
        <dbReference type="EMBL" id="OAP53964.1"/>
    </source>
</evidence>
<feature type="region of interest" description="Disordered" evidence="1">
    <location>
        <begin position="173"/>
        <end position="196"/>
    </location>
</feature>
<gene>
    <name evidence="2" type="ORF">AYL99_11844</name>
</gene>
<keyword evidence="3" id="KW-1185">Reference proteome</keyword>
<sequence>MDLSIGEELGYGSTAYARQSPSTLQPSTGPDQLQEVLKLAEDVATYKRDFTADNGPLVFTISIRSWLILQRSSNFLLCTARNLFHASFNPSRSVVTIIPPPEYSHETGVHFLRRGIFKTRSNLMSTLKAKTKKWLQGGLGIKHLFKKYKSAKERRDFLRRWRMSRDEHEGIHTMASPRPATSYHSLFERRRPKKKV</sequence>
<evidence type="ECO:0000313" key="3">
    <source>
        <dbReference type="Proteomes" id="UP000078343"/>
    </source>
</evidence>
<dbReference type="RefSeq" id="XP_018687331.1">
    <property type="nucleotide sequence ID" value="XM_018843348.1"/>
</dbReference>